<evidence type="ECO:0000256" key="1">
    <source>
        <dbReference type="SAM" id="MobiDB-lite"/>
    </source>
</evidence>
<feature type="compositionally biased region" description="Polar residues" evidence="1">
    <location>
        <begin position="569"/>
        <end position="585"/>
    </location>
</feature>
<dbReference type="Pfam" id="PF19016">
    <property type="entry name" value="DUF5745"/>
    <property type="match status" value="1"/>
</dbReference>
<feature type="region of interest" description="Disordered" evidence="1">
    <location>
        <begin position="1010"/>
        <end position="1029"/>
    </location>
</feature>
<organism evidence="3 4">
    <name type="scientific">Holothuria leucospilota</name>
    <name type="common">Black long sea cucumber</name>
    <name type="synonym">Mertensiothuria leucospilota</name>
    <dbReference type="NCBI Taxonomy" id="206669"/>
    <lineage>
        <taxon>Eukaryota</taxon>
        <taxon>Metazoa</taxon>
        <taxon>Echinodermata</taxon>
        <taxon>Eleutherozoa</taxon>
        <taxon>Echinozoa</taxon>
        <taxon>Holothuroidea</taxon>
        <taxon>Aspidochirotacea</taxon>
        <taxon>Aspidochirotida</taxon>
        <taxon>Holothuriidae</taxon>
        <taxon>Holothuria</taxon>
    </lineage>
</organism>
<feature type="compositionally biased region" description="Low complexity" evidence="1">
    <location>
        <begin position="254"/>
        <end position="271"/>
    </location>
</feature>
<comment type="caution">
    <text evidence="3">The sequence shown here is derived from an EMBL/GenBank/DDBJ whole genome shotgun (WGS) entry which is preliminary data.</text>
</comment>
<feature type="compositionally biased region" description="Polar residues" evidence="1">
    <location>
        <begin position="172"/>
        <end position="185"/>
    </location>
</feature>
<feature type="compositionally biased region" description="Polar residues" evidence="1">
    <location>
        <begin position="509"/>
        <end position="525"/>
    </location>
</feature>
<dbReference type="AlphaFoldDB" id="A0A9Q1C2J4"/>
<dbReference type="PANTHER" id="PTHR22545:SF0">
    <property type="entry name" value="CENTROSOMAL PROTEIN OF 95 KDA"/>
    <property type="match status" value="1"/>
</dbReference>
<proteinExistence type="predicted"/>
<feature type="compositionally biased region" description="Low complexity" evidence="1">
    <location>
        <begin position="447"/>
        <end position="487"/>
    </location>
</feature>
<feature type="compositionally biased region" description="Polar residues" evidence="1">
    <location>
        <begin position="541"/>
        <end position="555"/>
    </location>
</feature>
<gene>
    <name evidence="3" type="ORF">HOLleu_17600</name>
</gene>
<feature type="region of interest" description="Disordered" evidence="1">
    <location>
        <begin position="879"/>
        <end position="923"/>
    </location>
</feature>
<sequence length="1188" mass="133837">MDVPSTSSSEYAPSHIAFVDTVNDFFLKYGLNPVDDLKDITASVLVSVYELILGDRLHGAIRDQVTREDEIHNIQCVIDSLAKDFLHCDLSHITGVAVFEGDNTTIQYLMEIFIELESFLMEQISDEPSSQSEGQPQDHDSLTRGTVAAISEVLREEGIMSPPTRDKDTDTSVRSSDSHLPSSISGDLEQHQLESDLSTEELICLGDKAAFGRFEPSLKRDDLGTSHQNQALRKEPDGKQSNLGIPLSGDNRKTSTPPSLNSSTSTFSSAPWPEPPPPSSGPLDLGSELETLGVRPRPDSLPLGRYSHLMEEDKRPFSVQQHTHTHHHYHQTVPIVSGSERTKPTLTESLPVYLTSAKKTPSLGLSSQLPSDSTSHMATTLKSHIPSVSRYMPSAAVQPPSSKSWQATTESSRVPPSSSQVPPSTSHIPPAFKSSQVHPSTSQLPASTSQVPPSSSQVPPSTSQVPPSTSRMPPSKSRMPPSTTHIPPTSPLASTYQPSTSIVPPASTACRQPSASHLPLSSTLHMPSSSKSQMPSVSKYKPSTSKMPPGSTSWLPSKAPPKKAASSRPGLSQESKFSSGLSQPKQGPVVRDYPSREAFITLTPPRRKVSSRETRYQRHASSKLKERDEIGGDSYVRKDAASKFKPTDARGDRHTKSQSWDEEDVCHYQKVADERSLHKNSYPKSRSFEGSDGHVGSIPGPSNDRAKRKVAFHIEDSDDSDTGGLTTAALLEKLRRGQSSVGYSDSDSDISVHSDSIIDYDKLISDNEDELAVWSRLRTKGRRSPGSPVSGSVLLERSPARQKMARVRFEDVLDAQAKGTMGKIRRKVSKEKKLQDIERKTLQFLYSAGLRELQRDLKEQGAKRKRLIKEQDREYKKKVLRKPRTSGNKPAKKYTAGLVPPASPDRARQPGQKWKRVGSPSQALRRQKRLTISDDEVLPLLLSEFPFLHVSPETVHAMWSKQMKQMEQLTKDGMHQAGKNKLQKKIEDAERRHQLLMDIMKKELAHNQRMRELREKQEKKRVLQRKEREKRQVTARARRYYDEFRLQAQSRMVKRKTKEERIFKNLFDEALKIQKSRIMELRKYAKEKREEMAGRQEDEIESMENYYRDQFNLLAEGLEKERQQLQIRDQAQARVLEQMRRTMRLKMETEIRDFQNQLYQDEDTAYFRQLDAERMKEKLRNAAYKTQI</sequence>
<feature type="compositionally biased region" description="Polar residues" evidence="1">
    <location>
        <begin position="433"/>
        <end position="446"/>
    </location>
</feature>
<feature type="compositionally biased region" description="Basic and acidic residues" evidence="1">
    <location>
        <begin position="153"/>
        <end position="171"/>
    </location>
</feature>
<feature type="region of interest" description="Disordered" evidence="1">
    <location>
        <begin position="676"/>
        <end position="705"/>
    </location>
</feature>
<dbReference type="GO" id="GO:0005813">
    <property type="term" value="C:centrosome"/>
    <property type="evidence" value="ECO:0007669"/>
    <property type="project" value="InterPro"/>
</dbReference>
<dbReference type="OrthoDB" id="545730at2759"/>
<evidence type="ECO:0000313" key="4">
    <source>
        <dbReference type="Proteomes" id="UP001152320"/>
    </source>
</evidence>
<protein>
    <submittedName>
        <fullName evidence="3">Centrosomal protein of 95 kDa</fullName>
    </submittedName>
</protein>
<dbReference type="EMBL" id="JAIZAY010000008">
    <property type="protein sequence ID" value="KAJ8036934.1"/>
    <property type="molecule type" value="Genomic_DNA"/>
</dbReference>
<feature type="domain" description="DUF5745" evidence="2">
    <location>
        <begin position="61"/>
        <end position="115"/>
    </location>
</feature>
<evidence type="ECO:0000313" key="3">
    <source>
        <dbReference type="EMBL" id="KAJ8036934.1"/>
    </source>
</evidence>
<evidence type="ECO:0000259" key="2">
    <source>
        <dbReference type="Pfam" id="PF19016"/>
    </source>
</evidence>
<feature type="compositionally biased region" description="Low complexity" evidence="1">
    <location>
        <begin position="411"/>
        <end position="426"/>
    </location>
</feature>
<feature type="region of interest" description="Disordered" evidence="1">
    <location>
        <begin position="393"/>
        <end position="661"/>
    </location>
</feature>
<reference evidence="3" key="1">
    <citation type="submission" date="2021-10" db="EMBL/GenBank/DDBJ databases">
        <title>Tropical sea cucumber genome reveals ecological adaptation and Cuvierian tubules defense mechanism.</title>
        <authorList>
            <person name="Chen T."/>
        </authorList>
    </citation>
    <scope>NUCLEOTIDE SEQUENCE</scope>
    <source>
        <strain evidence="3">Nanhai2018</strain>
        <tissue evidence="3">Muscle</tissue>
    </source>
</reference>
<feature type="compositionally biased region" description="Polar residues" evidence="1">
    <location>
        <begin position="399"/>
        <end position="410"/>
    </location>
</feature>
<feature type="compositionally biased region" description="Low complexity" evidence="1">
    <location>
        <begin position="526"/>
        <end position="539"/>
    </location>
</feature>
<feature type="region of interest" description="Disordered" evidence="1">
    <location>
        <begin position="320"/>
        <end position="341"/>
    </location>
</feature>
<feature type="region of interest" description="Disordered" evidence="1">
    <location>
        <begin position="218"/>
        <end position="304"/>
    </location>
</feature>
<accession>A0A9Q1C2J4</accession>
<feature type="compositionally biased region" description="Polar residues" evidence="1">
    <location>
        <begin position="492"/>
        <end position="502"/>
    </location>
</feature>
<feature type="compositionally biased region" description="Polar residues" evidence="1">
    <location>
        <begin position="126"/>
        <end position="135"/>
    </location>
</feature>
<dbReference type="PANTHER" id="PTHR22545">
    <property type="entry name" value="CENTROSOMAL PROTEIN OF 95 KDA"/>
    <property type="match status" value="1"/>
</dbReference>
<keyword evidence="4" id="KW-1185">Reference proteome</keyword>
<name>A0A9Q1C2J4_HOLLE</name>
<feature type="region of interest" description="Disordered" evidence="1">
    <location>
        <begin position="124"/>
        <end position="193"/>
    </location>
</feature>
<dbReference type="Proteomes" id="UP001152320">
    <property type="component" value="Chromosome 8"/>
</dbReference>
<feature type="compositionally biased region" description="Low complexity" evidence="1">
    <location>
        <begin position="281"/>
        <end position="290"/>
    </location>
</feature>
<feature type="compositionally biased region" description="Basic and acidic residues" evidence="1">
    <location>
        <begin position="623"/>
        <end position="655"/>
    </location>
</feature>
<dbReference type="GO" id="GO:0000922">
    <property type="term" value="C:spindle pole"/>
    <property type="evidence" value="ECO:0007669"/>
    <property type="project" value="InterPro"/>
</dbReference>
<dbReference type="InterPro" id="IPR026619">
    <property type="entry name" value="CEP95"/>
</dbReference>
<dbReference type="InterPro" id="IPR044039">
    <property type="entry name" value="DUF5745"/>
</dbReference>